<dbReference type="EMBL" id="UGSC01000001">
    <property type="protein sequence ID" value="SUA71519.1"/>
    <property type="molecule type" value="Genomic_DNA"/>
</dbReference>
<gene>
    <name evidence="2" type="ORF">NCTC10343_04426</name>
</gene>
<keyword evidence="1" id="KW-0812">Transmembrane</keyword>
<feature type="transmembrane region" description="Helical" evidence="1">
    <location>
        <begin position="48"/>
        <end position="71"/>
    </location>
</feature>
<evidence type="ECO:0000313" key="2">
    <source>
        <dbReference type="EMBL" id="SUA71519.1"/>
    </source>
</evidence>
<proteinExistence type="predicted"/>
<sequence length="221" mass="25595">MFMSDSRALFEKNMKLYPVNRIRSNVIILVLLLLDLFLTIPLMGNPYIAVYVYVLMPPIVVINIWALVLVIMPSKLQLNYVLFRGVFGLVCSIGFMIMTQKFAYGMLGLDTPWYFISSFAAYGIALYCYIKYHLTKFKDPSTYKKEPKVKKKHKREAVVTMTTFTGAGYLIANLSLGFATQQFVATVLMCVYSMLAFVLFHFIMELHRYYWLNKLKNQTTD</sequence>
<accession>A0A378Y534</accession>
<feature type="transmembrane region" description="Helical" evidence="1">
    <location>
        <begin position="183"/>
        <end position="204"/>
    </location>
</feature>
<reference evidence="2 3" key="1">
    <citation type="submission" date="2018-06" db="EMBL/GenBank/DDBJ databases">
        <authorList>
            <consortium name="Pathogen Informatics"/>
            <person name="Doyle S."/>
        </authorList>
    </citation>
    <scope>NUCLEOTIDE SEQUENCE [LARGE SCALE GENOMIC DNA]</scope>
    <source>
        <strain evidence="2 3">NCTC10343</strain>
    </source>
</reference>
<keyword evidence="1" id="KW-0472">Membrane</keyword>
<evidence type="ECO:0000256" key="1">
    <source>
        <dbReference type="SAM" id="Phobius"/>
    </source>
</evidence>
<keyword evidence="1" id="KW-1133">Transmembrane helix</keyword>
<organism evidence="2 3">
    <name type="scientific">Paenibacillus polymyxa</name>
    <name type="common">Bacillus polymyxa</name>
    <dbReference type="NCBI Taxonomy" id="1406"/>
    <lineage>
        <taxon>Bacteria</taxon>
        <taxon>Bacillati</taxon>
        <taxon>Bacillota</taxon>
        <taxon>Bacilli</taxon>
        <taxon>Bacillales</taxon>
        <taxon>Paenibacillaceae</taxon>
        <taxon>Paenibacillus</taxon>
    </lineage>
</organism>
<dbReference type="GeneID" id="93347751"/>
<evidence type="ECO:0000313" key="3">
    <source>
        <dbReference type="Proteomes" id="UP000254400"/>
    </source>
</evidence>
<name>A0A378Y534_PAEPO</name>
<evidence type="ECO:0008006" key="4">
    <source>
        <dbReference type="Google" id="ProtNLM"/>
    </source>
</evidence>
<dbReference type="Proteomes" id="UP000254400">
    <property type="component" value="Unassembled WGS sequence"/>
</dbReference>
<feature type="transmembrane region" description="Helical" evidence="1">
    <location>
        <begin position="157"/>
        <end position="177"/>
    </location>
</feature>
<protein>
    <recommendedName>
        <fullName evidence="4">Group-specific protein</fullName>
    </recommendedName>
</protein>
<feature type="transmembrane region" description="Helical" evidence="1">
    <location>
        <begin position="111"/>
        <end position="130"/>
    </location>
</feature>
<feature type="transmembrane region" description="Helical" evidence="1">
    <location>
        <begin position="21"/>
        <end position="42"/>
    </location>
</feature>
<feature type="transmembrane region" description="Helical" evidence="1">
    <location>
        <begin position="78"/>
        <end position="99"/>
    </location>
</feature>
<dbReference type="AlphaFoldDB" id="A0A378Y534"/>
<dbReference type="RefSeq" id="WP_019688474.1">
    <property type="nucleotide sequence ID" value="NZ_CP036496.1"/>
</dbReference>